<dbReference type="Pfam" id="PF00700">
    <property type="entry name" value="Flagellin_C"/>
    <property type="match status" value="1"/>
</dbReference>
<reference evidence="2 3" key="1">
    <citation type="submission" date="2017-01" db="EMBL/GenBank/DDBJ databases">
        <title>The complete genome sequence of a sulfur-oxidizing marine bacterium Thioclava sp. 25B10_4T.</title>
        <authorList>
            <person name="Liu Y."/>
            <person name="Lai Q."/>
            <person name="Shao Z."/>
        </authorList>
    </citation>
    <scope>NUCLEOTIDE SEQUENCE [LARGE SCALE GENOMIC DNA]</scope>
    <source>
        <strain evidence="2 3">25B10_4</strain>
    </source>
</reference>
<evidence type="ECO:0000313" key="3">
    <source>
        <dbReference type="Proteomes" id="UP000185622"/>
    </source>
</evidence>
<feature type="domain" description="Flagellin C-terminal" evidence="1">
    <location>
        <begin position="262"/>
        <end position="328"/>
    </location>
</feature>
<name>A0ABM6IDH8_9RHOB</name>
<gene>
    <name evidence="2" type="ORF">BMG03_02110</name>
</gene>
<accession>A0ABM6IDH8</accession>
<sequence length="333" mass="35141">MNYLSVGDMALNFQMRRHSAALDTRLASLTREVTSGVKSDLGTAVAGDFSALTAINRSLRLFDAFALATSEARQYTEAMQSSLERVANLDDGVSMALMSAATTASKTMIDTTVASAAEKFDALIATLNTNSVGRYIFAGDSGDTPPLPDSETILVSLSTEIAGATSATDVLMTLDVWFDDPAGFSAIFYQGGEARGKFHIAESETATIDVTAEDPRIKDTIKGYAIGALLDRGLFDGDLVQRSALAKGAGERIHSGSLSTVELAAKVGSVEGKIASAATRNDAERASLEIARTTLIGADPYESATALEAVRSQIETLYLLTSRLSNLSMTGYM</sequence>
<protein>
    <recommendedName>
        <fullName evidence="1">Flagellin C-terminal domain-containing protein</fullName>
    </recommendedName>
</protein>
<dbReference type="InterPro" id="IPR046358">
    <property type="entry name" value="Flagellin_C"/>
</dbReference>
<dbReference type="EMBL" id="CP019437">
    <property type="protein sequence ID" value="AQS46733.1"/>
    <property type="molecule type" value="Genomic_DNA"/>
</dbReference>
<keyword evidence="3" id="KW-1185">Reference proteome</keyword>
<proteinExistence type="predicted"/>
<dbReference type="RefSeq" id="WP_075776703.1">
    <property type="nucleotide sequence ID" value="NZ_CP019437.1"/>
</dbReference>
<dbReference type="SUPFAM" id="SSF64518">
    <property type="entry name" value="Phase 1 flagellin"/>
    <property type="match status" value="1"/>
</dbReference>
<evidence type="ECO:0000259" key="1">
    <source>
        <dbReference type="Pfam" id="PF00700"/>
    </source>
</evidence>
<dbReference type="Proteomes" id="UP000185622">
    <property type="component" value="Chromosome"/>
</dbReference>
<organism evidence="2 3">
    <name type="scientific">Thioclava nitratireducens</name>
    <dbReference type="NCBI Taxonomy" id="1915078"/>
    <lineage>
        <taxon>Bacteria</taxon>
        <taxon>Pseudomonadati</taxon>
        <taxon>Pseudomonadota</taxon>
        <taxon>Alphaproteobacteria</taxon>
        <taxon>Rhodobacterales</taxon>
        <taxon>Paracoccaceae</taxon>
        <taxon>Thioclava</taxon>
    </lineage>
</organism>
<evidence type="ECO:0000313" key="2">
    <source>
        <dbReference type="EMBL" id="AQS46733.1"/>
    </source>
</evidence>